<feature type="domain" description="Aminoglycoside phosphotransferase" evidence="1">
    <location>
        <begin position="26"/>
        <end position="239"/>
    </location>
</feature>
<dbReference type="InterPro" id="IPR002575">
    <property type="entry name" value="Aminoglycoside_PTrfase"/>
</dbReference>
<comment type="caution">
    <text evidence="2">The sequence shown here is derived from an EMBL/GenBank/DDBJ whole genome shotgun (WGS) entry which is preliminary data.</text>
</comment>
<accession>A0ABP4YX36</accession>
<dbReference type="SUPFAM" id="SSF56112">
    <property type="entry name" value="Protein kinase-like (PK-like)"/>
    <property type="match status" value="1"/>
</dbReference>
<gene>
    <name evidence="2" type="ORF">GCM10009682_60020</name>
</gene>
<evidence type="ECO:0000259" key="1">
    <source>
        <dbReference type="Pfam" id="PF01636"/>
    </source>
</evidence>
<proteinExistence type="predicted"/>
<evidence type="ECO:0000313" key="3">
    <source>
        <dbReference type="Proteomes" id="UP001500218"/>
    </source>
</evidence>
<organism evidence="2 3">
    <name type="scientific">Luedemannella flava</name>
    <dbReference type="NCBI Taxonomy" id="349316"/>
    <lineage>
        <taxon>Bacteria</taxon>
        <taxon>Bacillati</taxon>
        <taxon>Actinomycetota</taxon>
        <taxon>Actinomycetes</taxon>
        <taxon>Micromonosporales</taxon>
        <taxon>Micromonosporaceae</taxon>
        <taxon>Luedemannella</taxon>
    </lineage>
</organism>
<keyword evidence="3" id="KW-1185">Reference proteome</keyword>
<dbReference type="Proteomes" id="UP001500218">
    <property type="component" value="Unassembled WGS sequence"/>
</dbReference>
<dbReference type="InterPro" id="IPR011009">
    <property type="entry name" value="Kinase-like_dom_sf"/>
</dbReference>
<dbReference type="EMBL" id="BAAALT010000279">
    <property type="protein sequence ID" value="GAA1833607.1"/>
    <property type="molecule type" value="Genomic_DNA"/>
</dbReference>
<sequence length="327" mass="34746">MQKAMAVAEAFGLGRPVRAMTAHTHRSSPTWVLDTVDGRVLVKQVEVAGREAEVIRAARFEARVGAGGVDVPRPVPPAGEAVGYATYVAGFGWARAYEWLDGRDLRDDDEVAGWLGATLAAVHAVEPVDAPERVAYGIHPAERWHAWLAAGERLARPWAPTLRAGLPAILDISAWVAAALDRAGDYVLTHRDVEPWNVMITSSGPVLFDWDPAGPDSAGLEACHAAFAFATRAGHDWAALRATLTAYAAAGGVVPADPDLLARRVGMRINRLAWRLSMSTGAQPLGPNDLATVDARAREQVEQLPGFAADLRAVGTAIAAEAGLTRP</sequence>
<name>A0ABP4YX36_9ACTN</name>
<evidence type="ECO:0000313" key="2">
    <source>
        <dbReference type="EMBL" id="GAA1833607.1"/>
    </source>
</evidence>
<reference evidence="3" key="1">
    <citation type="journal article" date="2019" name="Int. J. Syst. Evol. Microbiol.">
        <title>The Global Catalogue of Microorganisms (GCM) 10K type strain sequencing project: providing services to taxonomists for standard genome sequencing and annotation.</title>
        <authorList>
            <consortium name="The Broad Institute Genomics Platform"/>
            <consortium name="The Broad Institute Genome Sequencing Center for Infectious Disease"/>
            <person name="Wu L."/>
            <person name="Ma J."/>
        </authorList>
    </citation>
    <scope>NUCLEOTIDE SEQUENCE [LARGE SCALE GENOMIC DNA]</scope>
    <source>
        <strain evidence="3">JCM 13250</strain>
    </source>
</reference>
<dbReference type="Pfam" id="PF01636">
    <property type="entry name" value="APH"/>
    <property type="match status" value="1"/>
</dbReference>
<protein>
    <recommendedName>
        <fullName evidence="1">Aminoglycoside phosphotransferase domain-containing protein</fullName>
    </recommendedName>
</protein>